<gene>
    <name evidence="1" type="ORF">PK98_13820</name>
</gene>
<protein>
    <submittedName>
        <fullName evidence="1">Uncharacterized protein</fullName>
    </submittedName>
</protein>
<evidence type="ECO:0000313" key="1">
    <source>
        <dbReference type="EMBL" id="KHL24933.1"/>
    </source>
</evidence>
<accession>A0A0B2BTP5</accession>
<sequence length="59" mass="6085">MNGGAALLPAVMLAAALCGCGAPDDPPARPEGEARTLERAEAMLRERPETPPLTDSTQP</sequence>
<dbReference type="RefSeq" id="WP_039097400.1">
    <property type="nucleotide sequence ID" value="NZ_JTDN01000002.1"/>
</dbReference>
<name>A0A0B2BTP5_9SPHN</name>
<dbReference type="AlphaFoldDB" id="A0A0B2BTP5"/>
<comment type="caution">
    <text evidence="1">The sequence shown here is derived from an EMBL/GenBank/DDBJ whole genome shotgun (WGS) entry which is preliminary data.</text>
</comment>
<keyword evidence="2" id="KW-1185">Reference proteome</keyword>
<proteinExistence type="predicted"/>
<evidence type="ECO:0000313" key="2">
    <source>
        <dbReference type="Proteomes" id="UP000030988"/>
    </source>
</evidence>
<reference evidence="1 2" key="1">
    <citation type="submission" date="2014-11" db="EMBL/GenBank/DDBJ databases">
        <title>Draft genome sequence of Kirrobacter mercurialis.</title>
        <authorList>
            <person name="Coil D.A."/>
            <person name="Eisen J.A."/>
        </authorList>
    </citation>
    <scope>NUCLEOTIDE SEQUENCE [LARGE SCALE GENOMIC DNA]</scope>
    <source>
        <strain evidence="1 2">Coronado</strain>
    </source>
</reference>
<dbReference type="EMBL" id="JTDN01000002">
    <property type="protein sequence ID" value="KHL24933.1"/>
    <property type="molecule type" value="Genomic_DNA"/>
</dbReference>
<dbReference type="Proteomes" id="UP000030988">
    <property type="component" value="Unassembled WGS sequence"/>
</dbReference>
<organism evidence="1 2">
    <name type="scientific">Croceibacterium mercuriale</name>
    <dbReference type="NCBI Taxonomy" id="1572751"/>
    <lineage>
        <taxon>Bacteria</taxon>
        <taxon>Pseudomonadati</taxon>
        <taxon>Pseudomonadota</taxon>
        <taxon>Alphaproteobacteria</taxon>
        <taxon>Sphingomonadales</taxon>
        <taxon>Erythrobacteraceae</taxon>
        <taxon>Croceibacterium</taxon>
    </lineage>
</organism>
<dbReference type="STRING" id="1572751.PK98_13820"/>